<feature type="region of interest" description="Disordered" evidence="2">
    <location>
        <begin position="361"/>
        <end position="460"/>
    </location>
</feature>
<reference evidence="3 4" key="1">
    <citation type="submission" date="2014-11" db="EMBL/GenBank/DDBJ databases">
        <title>Genetic blueprint of the zoonotic pathogen Toxocara canis.</title>
        <authorList>
            <person name="Zhu X.-Q."/>
            <person name="Korhonen P.K."/>
            <person name="Cai H."/>
            <person name="Young N.D."/>
            <person name="Nejsum P."/>
            <person name="von Samson-Himmelstjerna G."/>
            <person name="Boag P.R."/>
            <person name="Tan P."/>
            <person name="Li Q."/>
            <person name="Min J."/>
            <person name="Yang Y."/>
            <person name="Wang X."/>
            <person name="Fang X."/>
            <person name="Hall R.S."/>
            <person name="Hofmann A."/>
            <person name="Sternberg P.W."/>
            <person name="Jex A.R."/>
            <person name="Gasser R.B."/>
        </authorList>
    </citation>
    <scope>NUCLEOTIDE SEQUENCE [LARGE SCALE GENOMIC DNA]</scope>
    <source>
        <strain evidence="3">PN_DK_2014</strain>
    </source>
</reference>
<feature type="compositionally biased region" description="Low complexity" evidence="2">
    <location>
        <begin position="403"/>
        <end position="413"/>
    </location>
</feature>
<dbReference type="OrthoDB" id="5872089at2759"/>
<accession>A0A0B2UUI9</accession>
<evidence type="ECO:0000256" key="1">
    <source>
        <dbReference type="SAM" id="Coils"/>
    </source>
</evidence>
<keyword evidence="4" id="KW-1185">Reference proteome</keyword>
<name>A0A0B2UUI9_TOXCA</name>
<feature type="compositionally biased region" description="Basic and acidic residues" evidence="2">
    <location>
        <begin position="361"/>
        <end position="378"/>
    </location>
</feature>
<evidence type="ECO:0000313" key="3">
    <source>
        <dbReference type="EMBL" id="KHN73073.1"/>
    </source>
</evidence>
<feature type="compositionally biased region" description="Low complexity" evidence="2">
    <location>
        <begin position="585"/>
        <end position="601"/>
    </location>
</feature>
<keyword evidence="1" id="KW-0175">Coiled coil</keyword>
<gene>
    <name evidence="3" type="ORF">Tcan_14776</name>
</gene>
<feature type="region of interest" description="Disordered" evidence="2">
    <location>
        <begin position="796"/>
        <end position="833"/>
    </location>
</feature>
<sequence>MDNSFGIVEGAPPSDRIHGSVVLAEKRLASIIRYLKQELNDNLELLETTRAENQQLKKKIAQYEKKIDEQNIQCQQYEHHNADLREKKRSYLERLKSFSVIVSQQNFDAGNWGIILDEMSFVSRELWDLLRRSITAEQIAAKAEAVEEEKFASESERLLKTRTDLREQLYGAMDTYESQRSQIRITEENLSRLGKILDVYDAEFWQLSDVKSDLQMQIYKLEEMVRKSGCRIQPVSECFNDKDRNGYDGPMDRGLQRKRNEFHDRSTSATVGASPETRWKVESSFVKQLHGNRAVRMPTADRQIPTVALNSSKGLASIAQGLRVNFPVAFHTGSSATPSTFSEISDSGSAPFVIVRTDQSERADMRLSSDASNRRDQPNAKVVRVQRGTDVRSFMSPKSPIGRSTSKTSSSRKLSNVKPIGSLNKDERHDTQPVISARENKHEQEQIGDVGGTKETSTKNCDLDSSYDGYKSMVEATPRQLNLHSLRLPSSDRNDELEGAPVDTVNSSSAVWASGTTATGTYSPLVERILGGRIAEMTKEDTQATTETEESTSEESAESENTQESQSNEEEMNEKQTLSDNYFPTLMESTSSSMKSTMGSSQEPHSMGSVESKEMNKTFVIAPADSFSSSQYTTNTNELDTYDSNDGIPAATPRSPSQSSFFEQPSYLEESPEQSSPALTHMPYSDLLTDDEMETTGEYCPLAEAIVESAIRSNSSSSSPLSRFTLPTSVTTISSLSNRNITEKAFDEIISSADLANLMSPPASSTSNESPSRLEQTQGRRASICKADVDCAERDSTEDPQLFGCSDDESFTTASSTSYSRPNGRSGSSLPDDVKLSLAESGVESYGNHLEDDIAFNMESSTSYASHSTNSNVGSTNKSVVSSEDNLLQNPTHEIVHSSHPSSYINSGVIKFCYCCLLFYL</sequence>
<proteinExistence type="predicted"/>
<feature type="region of interest" description="Disordered" evidence="2">
    <location>
        <begin position="534"/>
        <end position="610"/>
    </location>
</feature>
<feature type="region of interest" description="Disordered" evidence="2">
    <location>
        <begin position="628"/>
        <end position="683"/>
    </location>
</feature>
<dbReference type="AlphaFoldDB" id="A0A0B2UUI9"/>
<comment type="caution">
    <text evidence="3">The sequence shown here is derived from an EMBL/GenBank/DDBJ whole genome shotgun (WGS) entry which is preliminary data.</text>
</comment>
<feature type="compositionally biased region" description="Acidic residues" evidence="2">
    <location>
        <begin position="547"/>
        <end position="558"/>
    </location>
</feature>
<feature type="compositionally biased region" description="Low complexity" evidence="2">
    <location>
        <begin position="655"/>
        <end position="666"/>
    </location>
</feature>
<dbReference type="Proteomes" id="UP000031036">
    <property type="component" value="Unassembled WGS sequence"/>
</dbReference>
<feature type="region of interest" description="Disordered" evidence="2">
    <location>
        <begin position="758"/>
        <end position="781"/>
    </location>
</feature>
<feature type="compositionally biased region" description="Polar residues" evidence="2">
    <location>
        <begin position="762"/>
        <end position="780"/>
    </location>
</feature>
<protein>
    <submittedName>
        <fullName evidence="3">Uncharacterized protein</fullName>
    </submittedName>
</protein>
<feature type="compositionally biased region" description="Polar residues" evidence="2">
    <location>
        <begin position="628"/>
        <end position="644"/>
    </location>
</feature>
<evidence type="ECO:0000256" key="2">
    <source>
        <dbReference type="SAM" id="MobiDB-lite"/>
    </source>
</evidence>
<organism evidence="3 4">
    <name type="scientific">Toxocara canis</name>
    <name type="common">Canine roundworm</name>
    <dbReference type="NCBI Taxonomy" id="6265"/>
    <lineage>
        <taxon>Eukaryota</taxon>
        <taxon>Metazoa</taxon>
        <taxon>Ecdysozoa</taxon>
        <taxon>Nematoda</taxon>
        <taxon>Chromadorea</taxon>
        <taxon>Rhabditida</taxon>
        <taxon>Spirurina</taxon>
        <taxon>Ascaridomorpha</taxon>
        <taxon>Ascaridoidea</taxon>
        <taxon>Toxocaridae</taxon>
        <taxon>Toxocara</taxon>
    </lineage>
</organism>
<dbReference type="EMBL" id="JPKZ01003153">
    <property type="protein sequence ID" value="KHN73073.1"/>
    <property type="molecule type" value="Genomic_DNA"/>
</dbReference>
<evidence type="ECO:0000313" key="4">
    <source>
        <dbReference type="Proteomes" id="UP000031036"/>
    </source>
</evidence>
<feature type="compositionally biased region" description="Polar residues" evidence="2">
    <location>
        <begin position="811"/>
        <end position="829"/>
    </location>
</feature>
<feature type="coiled-coil region" evidence="1">
    <location>
        <begin position="36"/>
        <end position="94"/>
    </location>
</feature>